<organism evidence="9 10">
    <name type="scientific">Komarekiella delphini-convector SJRDD-AB1</name>
    <dbReference type="NCBI Taxonomy" id="2593771"/>
    <lineage>
        <taxon>Bacteria</taxon>
        <taxon>Bacillati</taxon>
        <taxon>Cyanobacteriota</taxon>
        <taxon>Cyanophyceae</taxon>
        <taxon>Nostocales</taxon>
        <taxon>Nostocaceae</taxon>
        <taxon>Komarekiella</taxon>
        <taxon>Komarekiella delphini-convector</taxon>
    </lineage>
</organism>
<feature type="transmembrane region" description="Helical" evidence="7">
    <location>
        <begin position="30"/>
        <end position="50"/>
    </location>
</feature>
<dbReference type="InterPro" id="IPR004358">
    <property type="entry name" value="Sig_transdc_His_kin-like_C"/>
</dbReference>
<dbReference type="Pfam" id="PF02518">
    <property type="entry name" value="HATPase_c"/>
    <property type="match status" value="1"/>
</dbReference>
<dbReference type="RefSeq" id="WP_191757401.1">
    <property type="nucleotide sequence ID" value="NZ_VJXY01000008.1"/>
</dbReference>
<keyword evidence="4 9" id="KW-0418">Kinase</keyword>
<dbReference type="SMART" id="SM00387">
    <property type="entry name" value="HATPase_c"/>
    <property type="match status" value="1"/>
</dbReference>
<dbReference type="PROSITE" id="PS50109">
    <property type="entry name" value="HIS_KIN"/>
    <property type="match status" value="1"/>
</dbReference>
<dbReference type="InterPro" id="IPR003594">
    <property type="entry name" value="HATPase_dom"/>
</dbReference>
<keyword evidence="3" id="KW-0597">Phosphoprotein</keyword>
<dbReference type="Proteomes" id="UP001165986">
    <property type="component" value="Unassembled WGS sequence"/>
</dbReference>
<feature type="coiled-coil region" evidence="6">
    <location>
        <begin position="222"/>
        <end position="281"/>
    </location>
</feature>
<evidence type="ECO:0000256" key="5">
    <source>
        <dbReference type="ARBA" id="ARBA00023012"/>
    </source>
</evidence>
<dbReference type="SMART" id="SM00388">
    <property type="entry name" value="HisKA"/>
    <property type="match status" value="1"/>
</dbReference>
<gene>
    <name evidence="9" type="ORF">FNW02_10045</name>
</gene>
<keyword evidence="7" id="KW-0472">Membrane</keyword>
<evidence type="ECO:0000256" key="7">
    <source>
        <dbReference type="SAM" id="Phobius"/>
    </source>
</evidence>
<evidence type="ECO:0000256" key="2">
    <source>
        <dbReference type="ARBA" id="ARBA00012438"/>
    </source>
</evidence>
<keyword evidence="4 9" id="KW-0808">Transferase</keyword>
<dbReference type="SUPFAM" id="SSF55874">
    <property type="entry name" value="ATPase domain of HSP90 chaperone/DNA topoisomerase II/histidine kinase"/>
    <property type="match status" value="1"/>
</dbReference>
<keyword evidence="5" id="KW-0902">Two-component regulatory system</keyword>
<evidence type="ECO:0000256" key="1">
    <source>
        <dbReference type="ARBA" id="ARBA00000085"/>
    </source>
</evidence>
<comment type="catalytic activity">
    <reaction evidence="1">
        <text>ATP + protein L-histidine = ADP + protein N-phospho-L-histidine.</text>
        <dbReference type="EC" id="2.7.13.3"/>
    </reaction>
</comment>
<feature type="domain" description="Histidine kinase" evidence="8">
    <location>
        <begin position="290"/>
        <end position="548"/>
    </location>
</feature>
<keyword evidence="7" id="KW-0812">Transmembrane</keyword>
<dbReference type="SUPFAM" id="SSF47384">
    <property type="entry name" value="Homodimeric domain of signal transducing histidine kinase"/>
    <property type="match status" value="1"/>
</dbReference>
<dbReference type="PANTHER" id="PTHR43065:SF50">
    <property type="entry name" value="HISTIDINE KINASE"/>
    <property type="match status" value="1"/>
</dbReference>
<evidence type="ECO:0000313" key="10">
    <source>
        <dbReference type="Proteomes" id="UP001165986"/>
    </source>
</evidence>
<dbReference type="CDD" id="cd00082">
    <property type="entry name" value="HisKA"/>
    <property type="match status" value="1"/>
</dbReference>
<evidence type="ECO:0000256" key="6">
    <source>
        <dbReference type="SAM" id="Coils"/>
    </source>
</evidence>
<dbReference type="AlphaFoldDB" id="A0AA40SWC2"/>
<dbReference type="Gene3D" id="1.10.287.130">
    <property type="match status" value="1"/>
</dbReference>
<keyword evidence="10" id="KW-1185">Reference proteome</keyword>
<accession>A0AA40SWC2</accession>
<protein>
    <recommendedName>
        <fullName evidence="2">histidine kinase</fullName>
        <ecNumber evidence="2">2.7.13.3</ecNumber>
    </recommendedName>
</protein>
<dbReference type="GO" id="GO:0000155">
    <property type="term" value="F:phosphorelay sensor kinase activity"/>
    <property type="evidence" value="ECO:0007669"/>
    <property type="project" value="InterPro"/>
</dbReference>
<dbReference type="PANTHER" id="PTHR43065">
    <property type="entry name" value="SENSOR HISTIDINE KINASE"/>
    <property type="match status" value="1"/>
</dbReference>
<dbReference type="EC" id="2.7.13.3" evidence="2"/>
<dbReference type="EMBL" id="VJXY01000008">
    <property type="protein sequence ID" value="MBD6616165.1"/>
    <property type="molecule type" value="Genomic_DNA"/>
</dbReference>
<dbReference type="InterPro" id="IPR036097">
    <property type="entry name" value="HisK_dim/P_sf"/>
</dbReference>
<reference evidence="9" key="1">
    <citation type="submission" date="2019-07" db="EMBL/GenBank/DDBJ databases">
        <title>Toxilogical consequences of a new and cryptic species of cyanobacteria (Komarekiella delphini-convector) recovered from the epidermis of a bottlenose dolphin and 1500 ft. in the air.</title>
        <authorList>
            <person name="Brown A.O."/>
            <person name="Dvorak P."/>
            <person name="Villanueva C.D."/>
            <person name="Foss A.J."/>
            <person name="Garvey A.D."/>
            <person name="Gibson Q.A."/>
            <person name="Johansen J.R."/>
            <person name="Casamatta D.A."/>
        </authorList>
    </citation>
    <scope>NUCLEOTIDE SEQUENCE</scope>
    <source>
        <strain evidence="9">SJRDD-AB1</strain>
    </source>
</reference>
<dbReference type="InterPro" id="IPR005467">
    <property type="entry name" value="His_kinase_dom"/>
</dbReference>
<evidence type="ECO:0000259" key="8">
    <source>
        <dbReference type="PROSITE" id="PS50109"/>
    </source>
</evidence>
<comment type="caution">
    <text evidence="9">The sequence shown here is derived from an EMBL/GenBank/DDBJ whole genome shotgun (WGS) entry which is preliminary data.</text>
</comment>
<name>A0AA40SWC2_9NOST</name>
<keyword evidence="7" id="KW-1133">Transmembrane helix</keyword>
<dbReference type="InterPro" id="IPR036890">
    <property type="entry name" value="HATPase_C_sf"/>
</dbReference>
<dbReference type="InterPro" id="IPR003661">
    <property type="entry name" value="HisK_dim/P_dom"/>
</dbReference>
<dbReference type="PRINTS" id="PR00344">
    <property type="entry name" value="BCTRLSENSOR"/>
</dbReference>
<evidence type="ECO:0000256" key="3">
    <source>
        <dbReference type="ARBA" id="ARBA00022553"/>
    </source>
</evidence>
<feature type="transmembrane region" description="Helical" evidence="7">
    <location>
        <begin position="197"/>
        <end position="222"/>
    </location>
</feature>
<keyword evidence="6" id="KW-0175">Coiled coil</keyword>
<evidence type="ECO:0000256" key="4">
    <source>
        <dbReference type="ARBA" id="ARBA00022777"/>
    </source>
</evidence>
<sequence length="555" mass="62912">MKAKLNLNEININYWLRCFLPKLALGPSQVVAATVLLTLLLFVPQAWIAWQASRKFNSIIKNELRLQNLSDKITYFDEVLTMSARMNAATGDSGWEQRYRLFEPQLDAAIKESIKLAPQAYTSEDAKNTDAANQRLVTMEYQSFDLVRSGEKEAAQALLSSREYETEKQKYAAGVTSRNRSISLQLQHKVADYHKQLLWSTFASVVSLVMLIPAWLSVLHLLQSYLRARKIAQAALEKTNQELETIVEKRTQELSKKNMQLQQTLQELQKTQVQLIQTEKMSSLGQMIAGIAHEMNNPVSFVYGNLVHTQKYTYDLLKLVELYQQNYPNPPQSIQAEIEATDLDFLSQDFAQLLKSMSIGMQRIQEIVQSLRTFSRLDEAEVKKVDIHQGIDSTLMILQHRLRATHEHPEISVIKEYGLLPPVECYPGQLNQVFMNILSNAIDALGDRYLQPTPDTINSNPSFIRIYTVVIAESWVEIHIIDNGSGIPDKILSKLFDPFFTTKPVGKGKGLGLSISYQIVVNKHAGRLYCNSTLGQGTEFVIEIPIAQLQAAHKI</sequence>
<evidence type="ECO:0000313" key="9">
    <source>
        <dbReference type="EMBL" id="MBD6616165.1"/>
    </source>
</evidence>
<dbReference type="Gene3D" id="3.30.565.10">
    <property type="entry name" value="Histidine kinase-like ATPase, C-terminal domain"/>
    <property type="match status" value="1"/>
</dbReference>
<proteinExistence type="predicted"/>